<dbReference type="AlphaFoldDB" id="A0A9X4EQI7"/>
<evidence type="ECO:0000313" key="7">
    <source>
        <dbReference type="Proteomes" id="UP001149303"/>
    </source>
</evidence>
<dbReference type="GO" id="GO:0016772">
    <property type="term" value="F:transferase activity, transferring phosphorus-containing groups"/>
    <property type="evidence" value="ECO:0007669"/>
    <property type="project" value="InterPro"/>
</dbReference>
<proteinExistence type="inferred from homology"/>
<evidence type="ECO:0000313" key="6">
    <source>
        <dbReference type="EMBL" id="MDE1206810.1"/>
    </source>
</evidence>
<dbReference type="InterPro" id="IPR031358">
    <property type="entry name" value="Stealth_CR1"/>
</dbReference>
<keyword evidence="2" id="KW-0808">Transferase</keyword>
<organism evidence="6 7">
    <name type="scientific">Tenacibaculum larymnensis</name>
    <dbReference type="NCBI Taxonomy" id="2878201"/>
    <lineage>
        <taxon>Bacteria</taxon>
        <taxon>Pseudomonadati</taxon>
        <taxon>Bacteroidota</taxon>
        <taxon>Flavobacteriia</taxon>
        <taxon>Flavobacteriales</taxon>
        <taxon>Flavobacteriaceae</taxon>
        <taxon>Tenacibaculum</taxon>
    </lineage>
</organism>
<name>A0A9X4EQI7_9FLAO</name>
<feature type="domain" description="Stealth protein CR2 conserved region 2" evidence="4">
    <location>
        <begin position="57"/>
        <end position="167"/>
    </location>
</feature>
<dbReference type="EMBL" id="JAIWJY010000004">
    <property type="protein sequence ID" value="MDE1206810.1"/>
    <property type="molecule type" value="Genomic_DNA"/>
</dbReference>
<keyword evidence="3" id="KW-0270">Exopolysaccharide synthesis</keyword>
<feature type="domain" description="Stealth protein CR1 conserved region 1" evidence="5">
    <location>
        <begin position="19"/>
        <end position="45"/>
    </location>
</feature>
<reference evidence="6" key="1">
    <citation type="submission" date="2021-09" db="EMBL/GenBank/DDBJ databases">
        <authorList>
            <person name="Smyrli M."/>
        </authorList>
    </citation>
    <scope>NUCLEOTIDE SEQUENCE</scope>
    <source>
        <strain evidence="6">LAR25</strain>
    </source>
</reference>
<dbReference type="InterPro" id="IPR021520">
    <property type="entry name" value="Stealth_CR2"/>
</dbReference>
<dbReference type="GO" id="GO:0000271">
    <property type="term" value="P:polysaccharide biosynthetic process"/>
    <property type="evidence" value="ECO:0007669"/>
    <property type="project" value="UniProtKB-KW"/>
</dbReference>
<comment type="similarity">
    <text evidence="1">Belongs to the stealth family.</text>
</comment>
<dbReference type="Pfam" id="PF11380">
    <property type="entry name" value="Stealth_CR2"/>
    <property type="match status" value="1"/>
</dbReference>
<protein>
    <submittedName>
        <fullName evidence="6">Stealth CR1 domain-containing protein</fullName>
    </submittedName>
</protein>
<evidence type="ECO:0000259" key="4">
    <source>
        <dbReference type="Pfam" id="PF11380"/>
    </source>
</evidence>
<dbReference type="Proteomes" id="UP001149303">
    <property type="component" value="Unassembled WGS sequence"/>
</dbReference>
<evidence type="ECO:0000256" key="3">
    <source>
        <dbReference type="ARBA" id="ARBA00023169"/>
    </source>
</evidence>
<keyword evidence="7" id="KW-1185">Reference proteome</keyword>
<evidence type="ECO:0000259" key="5">
    <source>
        <dbReference type="Pfam" id="PF17101"/>
    </source>
</evidence>
<evidence type="ECO:0000256" key="1">
    <source>
        <dbReference type="ARBA" id="ARBA00007583"/>
    </source>
</evidence>
<gene>
    <name evidence="6" type="ORF">LCI24_08375</name>
</gene>
<accession>A0A9X4EQI7</accession>
<dbReference type="PANTHER" id="PTHR24045:SF0">
    <property type="entry name" value="N-ACETYLGLUCOSAMINE-1-PHOSPHOTRANSFERASE SUBUNITS ALPHA_BETA"/>
    <property type="match status" value="1"/>
</dbReference>
<dbReference type="InterPro" id="IPR047141">
    <property type="entry name" value="Stealth"/>
</dbReference>
<comment type="caution">
    <text evidence="6">The sequence shown here is derived from an EMBL/GenBank/DDBJ whole genome shotgun (WGS) entry which is preliminary data.</text>
</comment>
<dbReference type="RefSeq" id="WP_274639969.1">
    <property type="nucleotide sequence ID" value="NZ_JAIWJY010000004.1"/>
</dbReference>
<evidence type="ECO:0000256" key="2">
    <source>
        <dbReference type="ARBA" id="ARBA00022679"/>
    </source>
</evidence>
<sequence>MMLLESMMWRYKELRNFDMQIDAVITWVDSSDEVWRNKINQYLDKKIDWSNKKESTRYNSINEVEITILSILKFAVFIKNIYVVTDNQQPHNFLELKQKAKDQGVNLELVDHTIIFKDYEHYLPTFNSCSIISMLYRIPNLSDNFVIFNDDTFLMRETKKEDFFIDDKPVIRGRWDSFYEDKFFRNLFLRVKGIFKKNNPKKTGYKLAQQKSAKLLGFKKYVRRDHTPVSIKKSGLENYFAENPNFLENNIKYRFRDNTQFIISSLSNHIQIKNDDYILDRDFKLSYFQSYNKTSIRLKLLNFSIDKSKLFMCFQSLETAEKTTQKYILKWIDKKLDSNFASKV</sequence>
<dbReference type="PANTHER" id="PTHR24045">
    <property type="match status" value="1"/>
</dbReference>
<dbReference type="Pfam" id="PF17101">
    <property type="entry name" value="Stealth_CR1"/>
    <property type="match status" value="1"/>
</dbReference>